<evidence type="ECO:0000313" key="3">
    <source>
        <dbReference type="Proteomes" id="UP000193922"/>
    </source>
</evidence>
<evidence type="ECO:0000313" key="2">
    <source>
        <dbReference type="EMBL" id="ORX64470.1"/>
    </source>
</evidence>
<sequence>MPQAHDLEERICRVDGSSDMLGFVKASLVWDTHGKDSSTNSDDDTGYMTKVDKNTPLISDASTRSDASLDSQQEQPDKVAFRFKDIDIRFPADGLSVIAGPTGSG</sequence>
<gene>
    <name evidence="2" type="ORF">DL89DRAFT_185660</name>
</gene>
<proteinExistence type="predicted"/>
<dbReference type="RefSeq" id="XP_040739264.1">
    <property type="nucleotide sequence ID" value="XM_040883957.1"/>
</dbReference>
<keyword evidence="3" id="KW-1185">Reference proteome</keyword>
<dbReference type="Proteomes" id="UP000193922">
    <property type="component" value="Unassembled WGS sequence"/>
</dbReference>
<reference evidence="2 3" key="1">
    <citation type="submission" date="2016-07" db="EMBL/GenBank/DDBJ databases">
        <title>Pervasive Adenine N6-methylation of Active Genes in Fungi.</title>
        <authorList>
            <consortium name="DOE Joint Genome Institute"/>
            <person name="Mondo S.J."/>
            <person name="Dannebaum R.O."/>
            <person name="Kuo R.C."/>
            <person name="Labutti K."/>
            <person name="Haridas S."/>
            <person name="Kuo A."/>
            <person name="Salamov A."/>
            <person name="Ahrendt S.R."/>
            <person name="Lipzen A."/>
            <person name="Sullivan W."/>
            <person name="Andreopoulos W.B."/>
            <person name="Clum A."/>
            <person name="Lindquist E."/>
            <person name="Daum C."/>
            <person name="Ramamoorthy G.K."/>
            <person name="Gryganskyi A."/>
            <person name="Culley D."/>
            <person name="Magnuson J.K."/>
            <person name="James T.Y."/>
            <person name="O'Malley M.A."/>
            <person name="Stajich J.E."/>
            <person name="Spatafora J.W."/>
            <person name="Visel A."/>
            <person name="Grigoriev I.V."/>
        </authorList>
    </citation>
    <scope>NUCLEOTIDE SEQUENCE [LARGE SCALE GENOMIC DNA]</scope>
    <source>
        <strain evidence="2 3">ATCC 12442</strain>
    </source>
</reference>
<dbReference type="GeneID" id="63800605"/>
<evidence type="ECO:0000256" key="1">
    <source>
        <dbReference type="SAM" id="MobiDB-lite"/>
    </source>
</evidence>
<organism evidence="2 3">
    <name type="scientific">Linderina pennispora</name>
    <dbReference type="NCBI Taxonomy" id="61395"/>
    <lineage>
        <taxon>Eukaryota</taxon>
        <taxon>Fungi</taxon>
        <taxon>Fungi incertae sedis</taxon>
        <taxon>Zoopagomycota</taxon>
        <taxon>Kickxellomycotina</taxon>
        <taxon>Kickxellomycetes</taxon>
        <taxon>Kickxellales</taxon>
        <taxon>Kickxellaceae</taxon>
        <taxon>Linderina</taxon>
    </lineage>
</organism>
<protein>
    <submittedName>
        <fullName evidence="2">Uncharacterized protein</fullName>
    </submittedName>
</protein>
<dbReference type="AlphaFoldDB" id="A0A1Y1VT50"/>
<dbReference type="EMBL" id="MCFD01000091">
    <property type="protein sequence ID" value="ORX64470.1"/>
    <property type="molecule type" value="Genomic_DNA"/>
</dbReference>
<accession>A0A1Y1VT50</accession>
<comment type="caution">
    <text evidence="2">The sequence shown here is derived from an EMBL/GenBank/DDBJ whole genome shotgun (WGS) entry which is preliminary data.</text>
</comment>
<feature type="region of interest" description="Disordered" evidence="1">
    <location>
        <begin position="32"/>
        <end position="76"/>
    </location>
</feature>
<dbReference type="OrthoDB" id="6500128at2759"/>
<name>A0A1Y1VT50_9FUNG</name>
<feature type="compositionally biased region" description="Polar residues" evidence="1">
    <location>
        <begin position="56"/>
        <end position="74"/>
    </location>
</feature>